<dbReference type="RefSeq" id="XP_056051517.1">
    <property type="nucleotide sequence ID" value="XM_056194594.1"/>
</dbReference>
<protein>
    <submittedName>
        <fullName evidence="2">Uncharacterized protein</fullName>
    </submittedName>
</protein>
<accession>A0A9W8QAR8</accession>
<organism evidence="2 3">
    <name type="scientific">Akanthomyces muscarius</name>
    <name type="common">Entomopathogenic fungus</name>
    <name type="synonym">Lecanicillium muscarium</name>
    <dbReference type="NCBI Taxonomy" id="2231603"/>
    <lineage>
        <taxon>Eukaryota</taxon>
        <taxon>Fungi</taxon>
        <taxon>Dikarya</taxon>
        <taxon>Ascomycota</taxon>
        <taxon>Pezizomycotina</taxon>
        <taxon>Sordariomycetes</taxon>
        <taxon>Hypocreomycetidae</taxon>
        <taxon>Hypocreales</taxon>
        <taxon>Cordycipitaceae</taxon>
        <taxon>Akanthomyces</taxon>
    </lineage>
</organism>
<dbReference type="Proteomes" id="UP001144673">
    <property type="component" value="Chromosome 3"/>
</dbReference>
<evidence type="ECO:0000256" key="1">
    <source>
        <dbReference type="SAM" id="MobiDB-lite"/>
    </source>
</evidence>
<proteinExistence type="predicted"/>
<comment type="caution">
    <text evidence="2">The sequence shown here is derived from an EMBL/GenBank/DDBJ whole genome shotgun (WGS) entry which is preliminary data.</text>
</comment>
<evidence type="ECO:0000313" key="3">
    <source>
        <dbReference type="Proteomes" id="UP001144673"/>
    </source>
</evidence>
<gene>
    <name evidence="2" type="ORF">LMH87_003040</name>
</gene>
<feature type="compositionally biased region" description="Polar residues" evidence="1">
    <location>
        <begin position="72"/>
        <end position="83"/>
    </location>
</feature>
<sequence>MLPRRLSSSFAVFFYSSNTTHRVLATLYCTTTPLNSASALVLAVLNLSPFQLLSLRNSRTTDHHSPPPTYSIPINPSSSRLSP</sequence>
<dbReference type="KEGG" id="amus:LMH87_003040"/>
<evidence type="ECO:0000313" key="2">
    <source>
        <dbReference type="EMBL" id="KAJ4148576.1"/>
    </source>
</evidence>
<name>A0A9W8QAR8_AKAMU</name>
<reference evidence="2" key="1">
    <citation type="journal article" date="2023" name="Access Microbiol">
        <title>De-novo genome assembly for Akanthomyces muscarius, a biocontrol agent of insect agricultural pests.</title>
        <authorList>
            <person name="Erdos Z."/>
            <person name="Studholme D.J."/>
            <person name="Raymond B."/>
            <person name="Sharma M."/>
        </authorList>
    </citation>
    <scope>NUCLEOTIDE SEQUENCE</scope>
    <source>
        <strain evidence="2">Ve6</strain>
    </source>
</reference>
<dbReference type="AlphaFoldDB" id="A0A9W8QAR8"/>
<keyword evidence="3" id="KW-1185">Reference proteome</keyword>
<dbReference type="GeneID" id="80890199"/>
<feature type="region of interest" description="Disordered" evidence="1">
    <location>
        <begin position="58"/>
        <end position="83"/>
    </location>
</feature>
<dbReference type="EMBL" id="JAJHUN010000010">
    <property type="protein sequence ID" value="KAJ4148576.1"/>
    <property type="molecule type" value="Genomic_DNA"/>
</dbReference>